<keyword evidence="3" id="KW-1133">Transmembrane helix</keyword>
<evidence type="ECO:0000256" key="1">
    <source>
        <dbReference type="SAM" id="Coils"/>
    </source>
</evidence>
<name>A0A1G2P1D5_9BACT</name>
<keyword evidence="3" id="KW-0472">Membrane</keyword>
<keyword evidence="1" id="KW-0175">Coiled coil</keyword>
<proteinExistence type="predicted"/>
<evidence type="ECO:0000313" key="5">
    <source>
        <dbReference type="Proteomes" id="UP000177269"/>
    </source>
</evidence>
<reference evidence="4 5" key="1">
    <citation type="journal article" date="2016" name="Nat. Commun.">
        <title>Thousands of microbial genomes shed light on interconnected biogeochemical processes in an aquifer system.</title>
        <authorList>
            <person name="Anantharaman K."/>
            <person name="Brown C.T."/>
            <person name="Hug L.A."/>
            <person name="Sharon I."/>
            <person name="Castelle C.J."/>
            <person name="Probst A.J."/>
            <person name="Thomas B.C."/>
            <person name="Singh A."/>
            <person name="Wilkins M.J."/>
            <person name="Karaoz U."/>
            <person name="Brodie E.L."/>
            <person name="Williams K.H."/>
            <person name="Hubbard S.S."/>
            <person name="Banfield J.F."/>
        </authorList>
    </citation>
    <scope>NUCLEOTIDE SEQUENCE [LARGE SCALE GENOMIC DNA]</scope>
</reference>
<feature type="coiled-coil region" evidence="1">
    <location>
        <begin position="116"/>
        <end position="143"/>
    </location>
</feature>
<sequence>MKGKMPKANYVIDESEMISPSVFFIWVIIIDTILVITGLILLSQTVWVINVGKYMLTLLAIYHLISIGKQDADKVGVKLFMGRRLYRLEPGIVFVPRLICKQVTAARRQILVLAGTAKSAEEKAILESEIKEAEKRNVEVIRMPEPQRITFAEGQDDKNTDELDRRITSDPIVILIFVVEDMWPFWVKMGNVYNAAYILIETAITVLQEKCAKLTAAKALEKINRLNEGITERIEELIGERETKNKDGTRDMCPWWGIDLVSARVKSMGFPRRVNEAIANKRQTIIGSQGQKLKLINEGTGTAEARKKWLNAEADGLKRQGEIAESEGGKVAYQAQIMREALERSNYTIFSGPAAESLINMQDIAKGLAVARQEGKNITDKKTDVSSTDKKKNPKTSGKPKEEKKGGEEN</sequence>
<evidence type="ECO:0000313" key="4">
    <source>
        <dbReference type="EMBL" id="OHA42167.1"/>
    </source>
</evidence>
<protein>
    <recommendedName>
        <fullName evidence="6">Band 7 domain-containing protein</fullName>
    </recommendedName>
</protein>
<feature type="compositionally biased region" description="Basic and acidic residues" evidence="2">
    <location>
        <begin position="373"/>
        <end position="391"/>
    </location>
</feature>
<accession>A0A1G2P1D5</accession>
<feature type="transmembrane region" description="Helical" evidence="3">
    <location>
        <begin position="21"/>
        <end position="41"/>
    </location>
</feature>
<evidence type="ECO:0008006" key="6">
    <source>
        <dbReference type="Google" id="ProtNLM"/>
    </source>
</evidence>
<dbReference type="Proteomes" id="UP000177269">
    <property type="component" value="Unassembled WGS sequence"/>
</dbReference>
<dbReference type="EMBL" id="MHSK01000017">
    <property type="protein sequence ID" value="OHA42167.1"/>
    <property type="molecule type" value="Genomic_DNA"/>
</dbReference>
<evidence type="ECO:0000256" key="3">
    <source>
        <dbReference type="SAM" id="Phobius"/>
    </source>
</evidence>
<dbReference type="AlphaFoldDB" id="A0A1G2P1D5"/>
<keyword evidence="3" id="KW-0812">Transmembrane</keyword>
<feature type="region of interest" description="Disordered" evidence="2">
    <location>
        <begin position="371"/>
        <end position="410"/>
    </location>
</feature>
<gene>
    <name evidence="4" type="ORF">A3G52_00220</name>
</gene>
<organism evidence="4 5">
    <name type="scientific">Candidatus Taylorbacteria bacterium RIFCSPLOWO2_12_FULL_43_20</name>
    <dbReference type="NCBI Taxonomy" id="1802332"/>
    <lineage>
        <taxon>Bacteria</taxon>
        <taxon>Candidatus Tayloriibacteriota</taxon>
    </lineage>
</organism>
<feature type="compositionally biased region" description="Basic and acidic residues" evidence="2">
    <location>
        <begin position="399"/>
        <end position="410"/>
    </location>
</feature>
<feature type="transmembrane region" description="Helical" evidence="3">
    <location>
        <begin position="47"/>
        <end position="65"/>
    </location>
</feature>
<evidence type="ECO:0000256" key="2">
    <source>
        <dbReference type="SAM" id="MobiDB-lite"/>
    </source>
</evidence>
<comment type="caution">
    <text evidence="4">The sequence shown here is derived from an EMBL/GenBank/DDBJ whole genome shotgun (WGS) entry which is preliminary data.</text>
</comment>